<dbReference type="PANTHER" id="PTHR45987">
    <property type="entry name" value="39S RIBOSOMAL PROTEIN L12"/>
    <property type="match status" value="1"/>
</dbReference>
<name>A0ABP9X5M8_9CHLR</name>
<evidence type="ECO:0000256" key="3">
    <source>
        <dbReference type="SAM" id="Phobius"/>
    </source>
</evidence>
<dbReference type="InterPro" id="IPR014719">
    <property type="entry name" value="Ribosomal_bL12_C/ClpS-like"/>
</dbReference>
<gene>
    <name evidence="5" type="ORF">Hgul01_04511</name>
</gene>
<organism evidence="5 6">
    <name type="scientific">Herpetosiphon gulosus</name>
    <dbReference type="NCBI Taxonomy" id="1973496"/>
    <lineage>
        <taxon>Bacteria</taxon>
        <taxon>Bacillati</taxon>
        <taxon>Chloroflexota</taxon>
        <taxon>Chloroflexia</taxon>
        <taxon>Herpetosiphonales</taxon>
        <taxon>Herpetosiphonaceae</taxon>
        <taxon>Herpetosiphon</taxon>
    </lineage>
</organism>
<reference evidence="5 6" key="1">
    <citation type="submission" date="2024-02" db="EMBL/GenBank/DDBJ databases">
        <title>Herpetosiphon gulosus NBRC 112829.</title>
        <authorList>
            <person name="Ichikawa N."/>
            <person name="Katano-Makiyama Y."/>
            <person name="Hidaka K."/>
        </authorList>
    </citation>
    <scope>NUCLEOTIDE SEQUENCE [LARGE SCALE GENOMIC DNA]</scope>
    <source>
        <strain evidence="5 6">NBRC 112829</strain>
    </source>
</reference>
<evidence type="ECO:0000256" key="1">
    <source>
        <dbReference type="ARBA" id="ARBA00022980"/>
    </source>
</evidence>
<evidence type="ECO:0000313" key="6">
    <source>
        <dbReference type="Proteomes" id="UP001428290"/>
    </source>
</evidence>
<dbReference type="Proteomes" id="UP001428290">
    <property type="component" value="Unassembled WGS sequence"/>
</dbReference>
<comment type="caution">
    <text evidence="5">The sequence shown here is derived from an EMBL/GenBank/DDBJ whole genome shotgun (WGS) entry which is preliminary data.</text>
</comment>
<sequence>MSSAILWISIAVVIGLMLWSWSKRSERPSSMINFNQSPINPAQPSSFNSAKLDQAQIQVLLSQGKKLEAIKQVRLQTSLGLKEAKDYVEAIERGLSPISPVVVEPTVQQLPEDLMREAQIIAQQGNKIKAIKLVRQATNLSLKEAKDMVDSW</sequence>
<feature type="domain" description="Large ribosomal subunit protein bL12 C-terminal" evidence="4">
    <location>
        <begin position="124"/>
        <end position="151"/>
    </location>
</feature>
<dbReference type="Gene3D" id="3.30.1390.10">
    <property type="match status" value="2"/>
</dbReference>
<feature type="domain" description="Large ribosomal subunit protein bL12 C-terminal" evidence="4">
    <location>
        <begin position="63"/>
        <end position="91"/>
    </location>
</feature>
<proteinExistence type="predicted"/>
<accession>A0ABP9X5M8</accession>
<keyword evidence="3" id="KW-0812">Transmembrane</keyword>
<dbReference type="EMBL" id="BAABRU010000021">
    <property type="protein sequence ID" value="GAA5530688.1"/>
    <property type="molecule type" value="Genomic_DNA"/>
</dbReference>
<dbReference type="Pfam" id="PF00542">
    <property type="entry name" value="Ribosomal_L12"/>
    <property type="match status" value="2"/>
</dbReference>
<keyword evidence="3" id="KW-0472">Membrane</keyword>
<keyword evidence="2" id="KW-0687">Ribonucleoprotein</keyword>
<keyword evidence="6" id="KW-1185">Reference proteome</keyword>
<dbReference type="PANTHER" id="PTHR45987:SF4">
    <property type="entry name" value="LARGE RIBOSOMAL SUBUNIT PROTEIN BL12M"/>
    <property type="match status" value="1"/>
</dbReference>
<evidence type="ECO:0000259" key="4">
    <source>
        <dbReference type="Pfam" id="PF00542"/>
    </source>
</evidence>
<evidence type="ECO:0000256" key="2">
    <source>
        <dbReference type="ARBA" id="ARBA00023274"/>
    </source>
</evidence>
<dbReference type="SUPFAM" id="SSF54736">
    <property type="entry name" value="ClpS-like"/>
    <property type="match status" value="2"/>
</dbReference>
<keyword evidence="3" id="KW-1133">Transmembrane helix</keyword>
<dbReference type="RefSeq" id="WP_345724283.1">
    <property type="nucleotide sequence ID" value="NZ_BAABRU010000021.1"/>
</dbReference>
<feature type="transmembrane region" description="Helical" evidence="3">
    <location>
        <begin position="6"/>
        <end position="22"/>
    </location>
</feature>
<protein>
    <recommendedName>
        <fullName evidence="4">Large ribosomal subunit protein bL12 C-terminal domain-containing protein</fullName>
    </recommendedName>
</protein>
<keyword evidence="1" id="KW-0689">Ribosomal protein</keyword>
<evidence type="ECO:0000313" key="5">
    <source>
        <dbReference type="EMBL" id="GAA5530688.1"/>
    </source>
</evidence>
<dbReference type="InterPro" id="IPR000206">
    <property type="entry name" value="Ribosomal_bL12"/>
</dbReference>
<dbReference type="InterPro" id="IPR013823">
    <property type="entry name" value="Ribosomal_bL12_C"/>
</dbReference>